<sequence>MPDDWNSFMDKYKSKIEDTLSEFFEKKKTEVNHPLLREAVEIIEEYTLRGGKRVRALLMILGYRMYGGKDDEIIKAAATLELVQSYFLIHDDIMDESDLRRGKKTVHKIYEEEHLHRGFPGNPARFGENLGIIAGDLANVYAFEIFAETEFDSDRKERALQELERIMEYTGYGQLIDVYSSMLPEFGEKDLLLLHEYKTANYTIYGPLALGAILAGAEPESLRDFAIPIGIAFQLQDDILGLFGDEKKIGKPVTSDLAEGKKTLLIIKALENANDEERKEILEALGNPAVTIEQLMRVREIVEHTGSLEYSRSMAEKLVNEGIAALEKIAVPNREYRDILVGMAEYMIRRTM</sequence>
<protein>
    <submittedName>
        <fullName evidence="7">Geranylgeranyl pyrophosphate synthase</fullName>
    </submittedName>
</protein>
<dbReference type="CDD" id="cd00685">
    <property type="entry name" value="Trans_IPPS_HT"/>
    <property type="match status" value="1"/>
</dbReference>
<dbReference type="Pfam" id="PF00348">
    <property type="entry name" value="polyprenyl_synt"/>
    <property type="match status" value="1"/>
</dbReference>
<dbReference type="PROSITE" id="PS00723">
    <property type="entry name" value="POLYPRENYL_SYNTHASE_1"/>
    <property type="match status" value="1"/>
</dbReference>
<dbReference type="EMBL" id="DQ118403">
    <property type="protein sequence ID" value="AAZ32465.1"/>
    <property type="molecule type" value="Genomic_DNA"/>
</dbReference>
<dbReference type="SUPFAM" id="SSF48576">
    <property type="entry name" value="Terpenoid synthases"/>
    <property type="match status" value="1"/>
</dbReference>
<evidence type="ECO:0000256" key="5">
    <source>
        <dbReference type="ARBA" id="ARBA00022842"/>
    </source>
</evidence>
<dbReference type="GO" id="GO:0004659">
    <property type="term" value="F:prenyltransferase activity"/>
    <property type="evidence" value="ECO:0007669"/>
    <property type="project" value="InterPro"/>
</dbReference>
<dbReference type="PANTHER" id="PTHR12001">
    <property type="entry name" value="GERANYLGERANYL PYROPHOSPHATE SYNTHASE"/>
    <property type="match status" value="1"/>
</dbReference>
<evidence type="ECO:0000256" key="6">
    <source>
        <dbReference type="RuleBase" id="RU004466"/>
    </source>
</evidence>
<dbReference type="GO" id="GO:0046872">
    <property type="term" value="F:metal ion binding"/>
    <property type="evidence" value="ECO:0007669"/>
    <property type="project" value="UniProtKB-KW"/>
</dbReference>
<dbReference type="InterPro" id="IPR000092">
    <property type="entry name" value="Polyprenyl_synt"/>
</dbReference>
<evidence type="ECO:0000256" key="4">
    <source>
        <dbReference type="ARBA" id="ARBA00022723"/>
    </source>
</evidence>
<reference evidence="7" key="1">
    <citation type="submission" date="2005-07" db="EMBL/GenBank/DDBJ databases">
        <title>A hyperthermophilic lifestyle for uncultured Archaea of the DHVE2 lineage: evidence from environmental genomics.</title>
        <authorList>
            <person name="Moussard H."/>
            <person name="Hennecke G."/>
            <person name="Moreira D."/>
            <person name="Jouffe V."/>
            <person name="Lopez-Garcia P."/>
            <person name="Jeanthon C."/>
        </authorList>
    </citation>
    <scope>NUCLEOTIDE SEQUENCE</scope>
</reference>
<organism evidence="7">
    <name type="scientific">uncultured euryarchaeote Alv-FOS1</name>
    <dbReference type="NCBI Taxonomy" id="337892"/>
    <lineage>
        <taxon>Archaea</taxon>
        <taxon>Methanobacteriati</taxon>
        <taxon>Methanobacteriota</taxon>
        <taxon>environmental samples</taxon>
    </lineage>
</organism>
<keyword evidence="5" id="KW-0460">Magnesium</keyword>
<dbReference type="Gene3D" id="1.10.600.10">
    <property type="entry name" value="Farnesyl Diphosphate Synthase"/>
    <property type="match status" value="1"/>
</dbReference>
<evidence type="ECO:0000256" key="3">
    <source>
        <dbReference type="ARBA" id="ARBA00022679"/>
    </source>
</evidence>
<keyword evidence="3 6" id="KW-0808">Transferase</keyword>
<dbReference type="PANTHER" id="PTHR12001:SF85">
    <property type="entry name" value="SHORT CHAIN ISOPRENYL DIPHOSPHATE SYNTHASE"/>
    <property type="match status" value="1"/>
</dbReference>
<evidence type="ECO:0000256" key="1">
    <source>
        <dbReference type="ARBA" id="ARBA00001946"/>
    </source>
</evidence>
<evidence type="ECO:0000313" key="7">
    <source>
        <dbReference type="EMBL" id="AAZ32465.1"/>
    </source>
</evidence>
<dbReference type="InterPro" id="IPR033749">
    <property type="entry name" value="Polyprenyl_synt_CS"/>
</dbReference>
<evidence type="ECO:0000256" key="2">
    <source>
        <dbReference type="ARBA" id="ARBA00006706"/>
    </source>
</evidence>
<keyword evidence="4" id="KW-0479">Metal-binding</keyword>
<dbReference type="InterPro" id="IPR008949">
    <property type="entry name" value="Isoprenoid_synthase_dom_sf"/>
</dbReference>
<dbReference type="PROSITE" id="PS00444">
    <property type="entry name" value="POLYPRENYL_SYNTHASE_2"/>
    <property type="match status" value="1"/>
</dbReference>
<name>Q3SAB7_9EURY</name>
<dbReference type="GO" id="GO:0008299">
    <property type="term" value="P:isoprenoid biosynthetic process"/>
    <property type="evidence" value="ECO:0007669"/>
    <property type="project" value="InterPro"/>
</dbReference>
<dbReference type="SFLD" id="SFLDG01017">
    <property type="entry name" value="Polyprenyl_Transferase_Like"/>
    <property type="match status" value="1"/>
</dbReference>
<dbReference type="AlphaFoldDB" id="Q3SAB7"/>
<comment type="cofactor">
    <cofactor evidence="1">
        <name>Mg(2+)</name>
        <dbReference type="ChEBI" id="CHEBI:18420"/>
    </cofactor>
</comment>
<dbReference type="SFLD" id="SFLDS00005">
    <property type="entry name" value="Isoprenoid_Synthase_Type_I"/>
    <property type="match status" value="1"/>
</dbReference>
<comment type="similarity">
    <text evidence="2 6">Belongs to the FPP/GGPP synthase family.</text>
</comment>
<accession>Q3SAB7</accession>
<proteinExistence type="inferred from homology"/>